<dbReference type="Pfam" id="PF13649">
    <property type="entry name" value="Methyltransf_25"/>
    <property type="match status" value="1"/>
</dbReference>
<keyword evidence="2" id="KW-0489">Methyltransferase</keyword>
<organism evidence="2 3">
    <name type="scientific">Ktedonosporobacter rubrisoli</name>
    <dbReference type="NCBI Taxonomy" id="2509675"/>
    <lineage>
        <taxon>Bacteria</taxon>
        <taxon>Bacillati</taxon>
        <taxon>Chloroflexota</taxon>
        <taxon>Ktedonobacteria</taxon>
        <taxon>Ktedonobacterales</taxon>
        <taxon>Ktedonosporobacteraceae</taxon>
        <taxon>Ktedonosporobacter</taxon>
    </lineage>
</organism>
<dbReference type="CDD" id="cd02440">
    <property type="entry name" value="AdoMet_MTases"/>
    <property type="match status" value="1"/>
</dbReference>
<sequence length="286" mass="31807">MPAPQPEQEAHYPIEAENMAEMARLVKQARIATQQQGLFPANLDLSQKQSILDIGCGPGEWVLSVAERYPECWVTGVDVSKIMLAYAQHMARERELLNTRFRAMDARSGLDFPEATFDVVHSRLIMGFMSTATWPPFFRECYRLLRPGGIVCSTEVENVGASSSPSFSHYCNLMVKAMRLAGQCFSPEGSQIGITAVQARLLQEAGFQDIGQEAHILNYSAGQPAHEAIYDDCRTMLKLIQPFLVSCQLGTSAELEVLYERAMAEMQAPDFCAVAYSQRIWGVKPS</sequence>
<dbReference type="GO" id="GO:0032259">
    <property type="term" value="P:methylation"/>
    <property type="evidence" value="ECO:0007669"/>
    <property type="project" value="UniProtKB-KW"/>
</dbReference>
<dbReference type="Gene3D" id="3.40.50.150">
    <property type="entry name" value="Vaccinia Virus protein VP39"/>
    <property type="match status" value="1"/>
</dbReference>
<dbReference type="OrthoDB" id="9787662at2"/>
<name>A0A4P6JWX4_KTERU</name>
<gene>
    <name evidence="2" type="ORF">EPA93_31320</name>
</gene>
<evidence type="ECO:0000313" key="3">
    <source>
        <dbReference type="Proteomes" id="UP000290365"/>
    </source>
</evidence>
<dbReference type="PANTHER" id="PTHR43591">
    <property type="entry name" value="METHYLTRANSFERASE"/>
    <property type="match status" value="1"/>
</dbReference>
<dbReference type="InterPro" id="IPR041698">
    <property type="entry name" value="Methyltransf_25"/>
</dbReference>
<feature type="domain" description="Methyltransferase" evidence="1">
    <location>
        <begin position="51"/>
        <end position="149"/>
    </location>
</feature>
<evidence type="ECO:0000313" key="2">
    <source>
        <dbReference type="EMBL" id="QBD80227.1"/>
    </source>
</evidence>
<dbReference type="Proteomes" id="UP000290365">
    <property type="component" value="Chromosome"/>
</dbReference>
<keyword evidence="2" id="KW-0808">Transferase</keyword>
<dbReference type="PANTHER" id="PTHR43591:SF24">
    <property type="entry name" value="2-METHOXY-6-POLYPRENYL-1,4-BENZOQUINOL METHYLASE, MITOCHONDRIAL"/>
    <property type="match status" value="1"/>
</dbReference>
<dbReference type="GO" id="GO:0008168">
    <property type="term" value="F:methyltransferase activity"/>
    <property type="evidence" value="ECO:0007669"/>
    <property type="project" value="UniProtKB-KW"/>
</dbReference>
<dbReference type="KEGG" id="kbs:EPA93_31320"/>
<dbReference type="AlphaFoldDB" id="A0A4P6JWX4"/>
<protein>
    <submittedName>
        <fullName evidence="2">Class I SAM-dependent methyltransferase</fullName>
    </submittedName>
</protein>
<reference evidence="2 3" key="1">
    <citation type="submission" date="2019-01" db="EMBL/GenBank/DDBJ databases">
        <title>Ktedonosporobacter rubrisoli SCAWS-G2.</title>
        <authorList>
            <person name="Huang Y."/>
            <person name="Yan B."/>
        </authorList>
    </citation>
    <scope>NUCLEOTIDE SEQUENCE [LARGE SCALE GENOMIC DNA]</scope>
    <source>
        <strain evidence="2 3">SCAWS-G2</strain>
    </source>
</reference>
<dbReference type="SUPFAM" id="SSF53335">
    <property type="entry name" value="S-adenosyl-L-methionine-dependent methyltransferases"/>
    <property type="match status" value="1"/>
</dbReference>
<dbReference type="RefSeq" id="WP_129891292.1">
    <property type="nucleotide sequence ID" value="NZ_CP035758.1"/>
</dbReference>
<evidence type="ECO:0000259" key="1">
    <source>
        <dbReference type="Pfam" id="PF13649"/>
    </source>
</evidence>
<dbReference type="InterPro" id="IPR029063">
    <property type="entry name" value="SAM-dependent_MTases_sf"/>
</dbReference>
<dbReference type="EMBL" id="CP035758">
    <property type="protein sequence ID" value="QBD80227.1"/>
    <property type="molecule type" value="Genomic_DNA"/>
</dbReference>
<keyword evidence="3" id="KW-1185">Reference proteome</keyword>
<accession>A0A4P6JWX4</accession>
<proteinExistence type="predicted"/>